<dbReference type="Pfam" id="PF03009">
    <property type="entry name" value="GDPD"/>
    <property type="match status" value="1"/>
</dbReference>
<organism evidence="2 3">
    <name type="scientific">Mucilaginibacter frigoritolerans</name>
    <dbReference type="NCBI Taxonomy" id="652788"/>
    <lineage>
        <taxon>Bacteria</taxon>
        <taxon>Pseudomonadati</taxon>
        <taxon>Bacteroidota</taxon>
        <taxon>Sphingobacteriia</taxon>
        <taxon>Sphingobacteriales</taxon>
        <taxon>Sphingobacteriaceae</taxon>
        <taxon>Mucilaginibacter</taxon>
    </lineage>
</organism>
<evidence type="ECO:0000313" key="2">
    <source>
        <dbReference type="EMBL" id="TWJ01582.1"/>
    </source>
</evidence>
<comment type="caution">
    <text evidence="2">The sequence shown here is derived from an EMBL/GenBank/DDBJ whole genome shotgun (WGS) entry which is preliminary data.</text>
</comment>
<proteinExistence type="predicted"/>
<dbReference type="CDD" id="cd08566">
    <property type="entry name" value="GDPD_AtGDE_like"/>
    <property type="match status" value="1"/>
</dbReference>
<reference evidence="2 3" key="1">
    <citation type="submission" date="2019-07" db="EMBL/GenBank/DDBJ databases">
        <title>Genomic Encyclopedia of Archaeal and Bacterial Type Strains, Phase II (KMG-II): from individual species to whole genera.</title>
        <authorList>
            <person name="Goeker M."/>
        </authorList>
    </citation>
    <scope>NUCLEOTIDE SEQUENCE [LARGE SCALE GENOMIC DNA]</scope>
    <source>
        <strain evidence="2 3">ATCC BAA-1854</strain>
    </source>
</reference>
<dbReference type="GO" id="GO:0008081">
    <property type="term" value="F:phosphoric diester hydrolase activity"/>
    <property type="evidence" value="ECO:0007669"/>
    <property type="project" value="InterPro"/>
</dbReference>
<dbReference type="PANTHER" id="PTHR46211">
    <property type="entry name" value="GLYCEROPHOSPHORYL DIESTER PHOSPHODIESTERASE"/>
    <property type="match status" value="1"/>
</dbReference>
<dbReference type="RefSeq" id="WP_144911632.1">
    <property type="nucleotide sequence ID" value="NZ_VLLI01000004.1"/>
</dbReference>
<keyword evidence="3" id="KW-1185">Reference proteome</keyword>
<dbReference type="OrthoDB" id="384721at2"/>
<dbReference type="EMBL" id="VLLI01000004">
    <property type="protein sequence ID" value="TWJ01582.1"/>
    <property type="molecule type" value="Genomic_DNA"/>
</dbReference>
<dbReference type="AlphaFoldDB" id="A0A562U6Z3"/>
<evidence type="ECO:0000259" key="1">
    <source>
        <dbReference type="PROSITE" id="PS51704"/>
    </source>
</evidence>
<evidence type="ECO:0000313" key="3">
    <source>
        <dbReference type="Proteomes" id="UP000317010"/>
    </source>
</evidence>
<dbReference type="InterPro" id="IPR017946">
    <property type="entry name" value="PLC-like_Pdiesterase_TIM-brl"/>
</dbReference>
<sequence>MKYLALLLIPFYWALQNGTQFNPVPKLKHKFIIVAHRGDHTHYPENTIEAYNQAIKDKADYIEIDLRTTADGKLVSLHDASVNRMTDGKGLVKDLTLDQIENLKVSVKNKPDTTAIYHIPTFEQILKLCRNKIHIYIDFKEADATQTLNMLKQFHMEKQVLVYINKPSQITDWRKTDATMPLMVSLPDSVKSTESMRLFINQNRPDLLDGNYAEYDAQMVALANALGLPVWPDAQGPQEGPSVWDKAIEKGLRGLQTDNPPALAKYLKEKGLR</sequence>
<protein>
    <submittedName>
        <fullName evidence="2">Glycerophosphoryl diester phosphodiesterase</fullName>
    </submittedName>
</protein>
<name>A0A562U6Z3_9SPHI</name>
<dbReference type="GO" id="GO:0006629">
    <property type="term" value="P:lipid metabolic process"/>
    <property type="evidence" value="ECO:0007669"/>
    <property type="project" value="InterPro"/>
</dbReference>
<feature type="domain" description="GP-PDE" evidence="1">
    <location>
        <begin position="31"/>
        <end position="267"/>
    </location>
</feature>
<dbReference type="Proteomes" id="UP000317010">
    <property type="component" value="Unassembled WGS sequence"/>
</dbReference>
<dbReference type="PANTHER" id="PTHR46211:SF14">
    <property type="entry name" value="GLYCEROPHOSPHODIESTER PHOSPHODIESTERASE"/>
    <property type="match status" value="1"/>
</dbReference>
<accession>A0A562U6Z3</accession>
<dbReference type="PROSITE" id="PS51704">
    <property type="entry name" value="GP_PDE"/>
    <property type="match status" value="1"/>
</dbReference>
<dbReference type="Gene3D" id="3.20.20.190">
    <property type="entry name" value="Phosphatidylinositol (PI) phosphodiesterase"/>
    <property type="match status" value="1"/>
</dbReference>
<dbReference type="SUPFAM" id="SSF51695">
    <property type="entry name" value="PLC-like phosphodiesterases"/>
    <property type="match status" value="1"/>
</dbReference>
<gene>
    <name evidence="2" type="ORF">JN11_01733</name>
</gene>
<dbReference type="InterPro" id="IPR030395">
    <property type="entry name" value="GP_PDE_dom"/>
</dbReference>